<dbReference type="PRINTS" id="PR00380">
    <property type="entry name" value="KINESINHEAVY"/>
</dbReference>
<feature type="compositionally biased region" description="Basic and acidic residues" evidence="7">
    <location>
        <begin position="146"/>
        <end position="165"/>
    </location>
</feature>
<dbReference type="InterPro" id="IPR027640">
    <property type="entry name" value="Kinesin-like_fam"/>
</dbReference>
<evidence type="ECO:0000256" key="1">
    <source>
        <dbReference type="ARBA" id="ARBA00022701"/>
    </source>
</evidence>
<organism evidence="9">
    <name type="scientific">Manihot esculenta</name>
    <name type="common">Cassava</name>
    <name type="synonym">Jatropha manihot</name>
    <dbReference type="NCBI Taxonomy" id="3983"/>
    <lineage>
        <taxon>Eukaryota</taxon>
        <taxon>Viridiplantae</taxon>
        <taxon>Streptophyta</taxon>
        <taxon>Embryophyta</taxon>
        <taxon>Tracheophyta</taxon>
        <taxon>Spermatophyta</taxon>
        <taxon>Magnoliopsida</taxon>
        <taxon>eudicotyledons</taxon>
        <taxon>Gunneridae</taxon>
        <taxon>Pentapetalae</taxon>
        <taxon>rosids</taxon>
        <taxon>fabids</taxon>
        <taxon>Malpighiales</taxon>
        <taxon>Euphorbiaceae</taxon>
        <taxon>Crotonoideae</taxon>
        <taxon>Manihoteae</taxon>
        <taxon>Manihot</taxon>
    </lineage>
</organism>
<evidence type="ECO:0000256" key="5">
    <source>
        <dbReference type="PROSITE-ProRule" id="PRU00283"/>
    </source>
</evidence>
<feature type="compositionally biased region" description="Polar residues" evidence="7">
    <location>
        <begin position="378"/>
        <end position="420"/>
    </location>
</feature>
<evidence type="ECO:0000256" key="6">
    <source>
        <dbReference type="SAM" id="Coils"/>
    </source>
</evidence>
<dbReference type="PANTHER" id="PTHR24115:SF1008">
    <property type="entry name" value="KINESIN-LIKE PROTEIN SUBITO"/>
    <property type="match status" value="1"/>
</dbReference>
<reference evidence="9" key="1">
    <citation type="submission" date="2016-02" db="EMBL/GenBank/DDBJ databases">
        <title>WGS assembly of Manihot esculenta.</title>
        <authorList>
            <person name="Bredeson J.V."/>
            <person name="Prochnik S.E."/>
            <person name="Lyons J.B."/>
            <person name="Schmutz J."/>
            <person name="Grimwood J."/>
            <person name="Vrebalov J."/>
            <person name="Bart R.S."/>
            <person name="Amuge T."/>
            <person name="Ferguson M.E."/>
            <person name="Green R."/>
            <person name="Putnam N."/>
            <person name="Stites J."/>
            <person name="Rounsley S."/>
            <person name="Rokhsar D.S."/>
        </authorList>
    </citation>
    <scope>NUCLEOTIDE SEQUENCE [LARGE SCALE GENOMIC DNA]</scope>
    <source>
        <tissue evidence="9">Leaf</tissue>
    </source>
</reference>
<feature type="coiled-coil region" evidence="6">
    <location>
        <begin position="204"/>
        <end position="238"/>
    </location>
</feature>
<evidence type="ECO:0000313" key="9">
    <source>
        <dbReference type="EMBL" id="OAY22613.1"/>
    </source>
</evidence>
<evidence type="ECO:0000259" key="8">
    <source>
        <dbReference type="PROSITE" id="PS50067"/>
    </source>
</evidence>
<dbReference type="PROSITE" id="PS50067">
    <property type="entry name" value="KINESIN_MOTOR_2"/>
    <property type="match status" value="1"/>
</dbReference>
<dbReference type="GO" id="GO:0003777">
    <property type="term" value="F:microtubule motor activity"/>
    <property type="evidence" value="ECO:0007669"/>
    <property type="project" value="InterPro"/>
</dbReference>
<dbReference type="GO" id="GO:0008017">
    <property type="term" value="F:microtubule binding"/>
    <property type="evidence" value="ECO:0007669"/>
    <property type="project" value="InterPro"/>
</dbReference>
<keyword evidence="3" id="KW-0067">ATP-binding</keyword>
<comment type="similarity">
    <text evidence="5">Belongs to the TRAFAC class myosin-kinesin ATPase superfamily. Kinesin family.</text>
</comment>
<dbReference type="EMBL" id="CM004404">
    <property type="protein sequence ID" value="OAY22613.1"/>
    <property type="molecule type" value="Genomic_DNA"/>
</dbReference>
<dbReference type="InterPro" id="IPR036961">
    <property type="entry name" value="Kinesin_motor_dom_sf"/>
</dbReference>
<dbReference type="Gene3D" id="3.40.850.10">
    <property type="entry name" value="Kinesin motor domain"/>
    <property type="match status" value="1"/>
</dbReference>
<dbReference type="SUPFAM" id="SSF52540">
    <property type="entry name" value="P-loop containing nucleoside triphosphate hydrolases"/>
    <property type="match status" value="1"/>
</dbReference>
<gene>
    <name evidence="9" type="ORF">MANES_18G012000</name>
</gene>
<dbReference type="Pfam" id="PF00225">
    <property type="entry name" value="Kinesin"/>
    <property type="match status" value="1"/>
</dbReference>
<dbReference type="AlphaFoldDB" id="A0A2C9TZP6"/>
<evidence type="ECO:0000256" key="3">
    <source>
        <dbReference type="ARBA" id="ARBA00022840"/>
    </source>
</evidence>
<name>A0A2C9TZP6_MANES</name>
<dbReference type="GO" id="GO:0005524">
    <property type="term" value="F:ATP binding"/>
    <property type="evidence" value="ECO:0007669"/>
    <property type="project" value="UniProtKB-KW"/>
</dbReference>
<keyword evidence="1" id="KW-0493">Microtubule</keyword>
<evidence type="ECO:0000256" key="2">
    <source>
        <dbReference type="ARBA" id="ARBA00022741"/>
    </source>
</evidence>
<feature type="domain" description="Kinesin motor" evidence="8">
    <location>
        <begin position="1"/>
        <end position="106"/>
    </location>
</feature>
<keyword evidence="6" id="KW-0175">Coiled coil</keyword>
<proteinExistence type="inferred from homology"/>
<keyword evidence="2" id="KW-0547">Nucleotide-binding</keyword>
<feature type="region of interest" description="Disordered" evidence="7">
    <location>
        <begin position="362"/>
        <end position="439"/>
    </location>
</feature>
<evidence type="ECO:0000256" key="7">
    <source>
        <dbReference type="SAM" id="MobiDB-lite"/>
    </source>
</evidence>
<keyword evidence="4" id="KW-0505">Motor protein</keyword>
<sequence length="604" mass="68276">MLTIVDLAGAERERRTRNQGSRLLESNFINNTSMVFGLCLRSLLEHQKNPKKPLQKHFQNSLLTRYLRDYLEGKKRMALVLTVKPGEEDYLDTVYLLRQASPYMKIKFNNVDEQLNSVHQKRHIQSLCRVEAPKRKKYCALDSNETEGKSTGDKHQLLEEDGPQKSKFDSTNIALVKDDCVDLTIRDRNHQIMQNFAKALWNVLKEYKEKLMVADKEIESLNENLGSEKSRYIKLEKEFEDFKSCCTCSKENSMEALKVDTDFHAKVYIAGNECSNFDEAKVKRHSPNLKVSECAGATHDQDVTSRMDESVHPPNLKEPKCSSTPTWDLVFSTQVEVRSHSPNLKASVCISTPEHDQCVTTQVDEGVHSPNVKESKCRSTPTWDQDIPSQTEVKSHSPSLKASECTITATHDQDVTSQMGESVHSPSLRESKYTKSPTWDQDISVQVDVNVHSPHSEASKYSSTQDQAQDFLTKKQLDLPPSEEDVASSKQCNLDLPDCEIRSDTKQLDLPPSEEDVVSSKQCNLDVPDCGIRSDNSCKSLNLKKPKRRLLPASSILLRDITAFGIEDEPQKPKGNRGGKILPANEKTQGSISLRRLLQSNLRL</sequence>
<feature type="region of interest" description="Disordered" evidence="7">
    <location>
        <begin position="143"/>
        <end position="165"/>
    </location>
</feature>
<dbReference type="GO" id="GO:0005874">
    <property type="term" value="C:microtubule"/>
    <property type="evidence" value="ECO:0007669"/>
    <property type="project" value="UniProtKB-KW"/>
</dbReference>
<accession>A0A2C9TZP6</accession>
<dbReference type="InterPro" id="IPR027417">
    <property type="entry name" value="P-loop_NTPase"/>
</dbReference>
<evidence type="ECO:0000256" key="4">
    <source>
        <dbReference type="ARBA" id="ARBA00023175"/>
    </source>
</evidence>
<protein>
    <recommendedName>
        <fullName evidence="8">Kinesin motor domain-containing protein</fullName>
    </recommendedName>
</protein>
<feature type="compositionally biased region" description="Basic and acidic residues" evidence="7">
    <location>
        <begin position="365"/>
        <end position="377"/>
    </location>
</feature>
<comment type="caution">
    <text evidence="5">Lacks conserved residue(s) required for the propagation of feature annotation.</text>
</comment>
<dbReference type="GO" id="GO:0007018">
    <property type="term" value="P:microtubule-based movement"/>
    <property type="evidence" value="ECO:0007669"/>
    <property type="project" value="InterPro"/>
</dbReference>
<dbReference type="InterPro" id="IPR001752">
    <property type="entry name" value="Kinesin_motor_dom"/>
</dbReference>
<dbReference type="PANTHER" id="PTHR24115">
    <property type="entry name" value="KINESIN-RELATED"/>
    <property type="match status" value="1"/>
</dbReference>